<dbReference type="GeneTree" id="ENSGT00950000182860"/>
<evidence type="ECO:0000256" key="1">
    <source>
        <dbReference type="SAM" id="MobiDB-lite"/>
    </source>
</evidence>
<dbReference type="Ensembl" id="ENSJJAT00000025738.1">
    <property type="protein sequence ID" value="ENSJJAP00000019202.1"/>
    <property type="gene ID" value="ENSJJAG00000020224.1"/>
</dbReference>
<feature type="compositionally biased region" description="Pro residues" evidence="1">
    <location>
        <begin position="9"/>
        <end position="18"/>
    </location>
</feature>
<evidence type="ECO:0000313" key="2">
    <source>
        <dbReference type="Ensembl" id="ENSJJAP00000019202.1"/>
    </source>
</evidence>
<evidence type="ECO:0000313" key="3">
    <source>
        <dbReference type="Proteomes" id="UP000694385"/>
    </source>
</evidence>
<feature type="compositionally biased region" description="Low complexity" evidence="1">
    <location>
        <begin position="39"/>
        <end position="56"/>
    </location>
</feature>
<proteinExistence type="predicted"/>
<reference evidence="2" key="1">
    <citation type="submission" date="2025-08" db="UniProtKB">
        <authorList>
            <consortium name="Ensembl"/>
        </authorList>
    </citation>
    <scope>IDENTIFICATION</scope>
</reference>
<sequence>MQPSLSPGSPRPQRPPTPETDYPELLTSYPEEDYSPVGSYSEPSPTSPAAAPPGWSCHISADRQMRYTNHFTQEQWVRLEDQHGKPYFYKP</sequence>
<name>A0A8C5LA35_JACJA</name>
<dbReference type="OMA" id="NNWEIHT"/>
<reference evidence="2" key="2">
    <citation type="submission" date="2025-09" db="UniProtKB">
        <authorList>
            <consortium name="Ensembl"/>
        </authorList>
    </citation>
    <scope>IDENTIFICATION</scope>
</reference>
<protein>
    <submittedName>
        <fullName evidence="2">Rho GTPase activating protein 27</fullName>
    </submittedName>
</protein>
<dbReference type="AlphaFoldDB" id="A0A8C5LA35"/>
<accession>A0A8C5LA35</accession>
<keyword evidence="3" id="KW-1185">Reference proteome</keyword>
<gene>
    <name evidence="2" type="primary">Arhgap27</name>
</gene>
<dbReference type="Proteomes" id="UP000694385">
    <property type="component" value="Unassembled WGS sequence"/>
</dbReference>
<feature type="region of interest" description="Disordered" evidence="1">
    <location>
        <begin position="1"/>
        <end position="56"/>
    </location>
</feature>
<organism evidence="2 3">
    <name type="scientific">Jaculus jaculus</name>
    <name type="common">Lesser Egyptian jerboa</name>
    <dbReference type="NCBI Taxonomy" id="51337"/>
    <lineage>
        <taxon>Eukaryota</taxon>
        <taxon>Metazoa</taxon>
        <taxon>Chordata</taxon>
        <taxon>Craniata</taxon>
        <taxon>Vertebrata</taxon>
        <taxon>Euteleostomi</taxon>
        <taxon>Mammalia</taxon>
        <taxon>Eutheria</taxon>
        <taxon>Euarchontoglires</taxon>
        <taxon>Glires</taxon>
        <taxon>Rodentia</taxon>
        <taxon>Myomorpha</taxon>
        <taxon>Dipodoidea</taxon>
        <taxon>Dipodidae</taxon>
        <taxon>Dipodinae</taxon>
        <taxon>Jaculus</taxon>
    </lineage>
</organism>